<dbReference type="EMBL" id="CAAALY010253961">
    <property type="protein sequence ID" value="VEL37088.1"/>
    <property type="molecule type" value="Genomic_DNA"/>
</dbReference>
<evidence type="ECO:0000313" key="2">
    <source>
        <dbReference type="Proteomes" id="UP000784294"/>
    </source>
</evidence>
<accession>A0A3S5CU34</accession>
<name>A0A3S5CU34_9PLAT</name>
<comment type="caution">
    <text evidence="1">The sequence shown here is derived from an EMBL/GenBank/DDBJ whole genome shotgun (WGS) entry which is preliminary data.</text>
</comment>
<evidence type="ECO:0000313" key="1">
    <source>
        <dbReference type="EMBL" id="VEL37088.1"/>
    </source>
</evidence>
<proteinExistence type="predicted"/>
<protein>
    <submittedName>
        <fullName evidence="1">Uncharacterized protein</fullName>
    </submittedName>
</protein>
<dbReference type="AlphaFoldDB" id="A0A3S5CU34"/>
<organism evidence="1 2">
    <name type="scientific">Protopolystoma xenopodis</name>
    <dbReference type="NCBI Taxonomy" id="117903"/>
    <lineage>
        <taxon>Eukaryota</taxon>
        <taxon>Metazoa</taxon>
        <taxon>Spiralia</taxon>
        <taxon>Lophotrochozoa</taxon>
        <taxon>Platyhelminthes</taxon>
        <taxon>Monogenea</taxon>
        <taxon>Polyopisthocotylea</taxon>
        <taxon>Polystomatidea</taxon>
        <taxon>Polystomatidae</taxon>
        <taxon>Protopolystoma</taxon>
    </lineage>
</organism>
<reference evidence="1" key="1">
    <citation type="submission" date="2018-11" db="EMBL/GenBank/DDBJ databases">
        <authorList>
            <consortium name="Pathogen Informatics"/>
        </authorList>
    </citation>
    <scope>NUCLEOTIDE SEQUENCE</scope>
</reference>
<sequence length="200" mass="23248">MRFQRIHQSYSTDKCTDFSALKASQTIGWLGLCPGAPIPDKNVEIANPTNFESNQLNKDIPYPAASDWRRICGYSKTQQDEEDQNWDLDYADEKEYDGVTDIYEHNLEEYEEGVETKRSRLLPRLSMRNAAKFFRYTRLGGQSIIKNVDDLADWYITHNSFLKLGKQPYLAKVGKLDKMHIYHQLTSSHSIYHGRLTFVN</sequence>
<keyword evidence="2" id="KW-1185">Reference proteome</keyword>
<gene>
    <name evidence="1" type="ORF">PXEA_LOCUS30528</name>
</gene>
<dbReference type="Proteomes" id="UP000784294">
    <property type="component" value="Unassembled WGS sequence"/>
</dbReference>